<sequence length="139" mass="14905">MAHNHIATDSPLSRRIVRAFLYFLNSVEPGPGVDAEGIEVARECLAEAFKLNSSPVAGDDVKSDSLIDIFKSLEANKQCETSKSDVGPLPDSADASSSFLGENPARGKNHSEASKSTVNSLHTYLLMALALGQVIRVKY</sequence>
<evidence type="ECO:0000256" key="3">
    <source>
        <dbReference type="SAM" id="MobiDB-lite"/>
    </source>
</evidence>
<dbReference type="GO" id="GO:0072380">
    <property type="term" value="C:TRC complex"/>
    <property type="evidence" value="ECO:0007669"/>
    <property type="project" value="TreeGrafter"/>
</dbReference>
<evidence type="ECO:0000259" key="4">
    <source>
        <dbReference type="Pfam" id="PF16546"/>
    </source>
</evidence>
<dbReference type="GO" id="GO:0006620">
    <property type="term" value="P:post-translational protein targeting to endoplasmic reticulum membrane"/>
    <property type="evidence" value="ECO:0007669"/>
    <property type="project" value="TreeGrafter"/>
</dbReference>
<evidence type="ECO:0000256" key="1">
    <source>
        <dbReference type="ARBA" id="ARBA00022737"/>
    </source>
</evidence>
<dbReference type="Gene3D" id="1.20.5.420">
    <property type="entry name" value="Immunoglobulin FC, subunit C"/>
    <property type="match status" value="1"/>
</dbReference>
<dbReference type="InterPro" id="IPR032374">
    <property type="entry name" value="SGTA_dimer"/>
</dbReference>
<gene>
    <name evidence="5" type="ORF">D0Y65_038663</name>
</gene>
<keyword evidence="2" id="KW-0802">TPR repeat</keyword>
<dbReference type="InterPro" id="IPR047150">
    <property type="entry name" value="SGT"/>
</dbReference>
<keyword evidence="6" id="KW-1185">Reference proteome</keyword>
<dbReference type="GO" id="GO:0016020">
    <property type="term" value="C:membrane"/>
    <property type="evidence" value="ECO:0007669"/>
    <property type="project" value="TreeGrafter"/>
</dbReference>
<dbReference type="Pfam" id="PF16546">
    <property type="entry name" value="SGTA_dimer"/>
    <property type="match status" value="1"/>
</dbReference>
<proteinExistence type="predicted"/>
<name>A0A445H5W5_GLYSO</name>
<dbReference type="AlphaFoldDB" id="A0A445H5W5"/>
<protein>
    <recommendedName>
        <fullName evidence="4">SGTA homodimerisation domain-containing protein</fullName>
    </recommendedName>
</protein>
<comment type="caution">
    <text evidence="5">The sequence shown here is derived from an EMBL/GenBank/DDBJ whole genome shotgun (WGS) entry which is preliminary data.</text>
</comment>
<reference evidence="5 6" key="1">
    <citation type="submission" date="2018-09" db="EMBL/GenBank/DDBJ databases">
        <title>A high-quality reference genome of wild soybean provides a powerful tool to mine soybean genomes.</title>
        <authorList>
            <person name="Xie M."/>
            <person name="Chung C.Y.L."/>
            <person name="Li M.-W."/>
            <person name="Wong F.-L."/>
            <person name="Chan T.-F."/>
            <person name="Lam H.-M."/>
        </authorList>
    </citation>
    <scope>NUCLEOTIDE SEQUENCE [LARGE SCALE GENOMIC DNA]</scope>
    <source>
        <strain evidence="6">cv. W05</strain>
        <tissue evidence="5">Hypocotyl of etiolated seedlings</tissue>
    </source>
</reference>
<dbReference type="PANTHER" id="PTHR45831">
    <property type="entry name" value="LD24721P"/>
    <property type="match status" value="1"/>
</dbReference>
<dbReference type="PANTHER" id="PTHR45831:SF2">
    <property type="entry name" value="LD24721P"/>
    <property type="match status" value="1"/>
</dbReference>
<accession>A0A445H5W5</accession>
<organism evidence="5 6">
    <name type="scientific">Glycine soja</name>
    <name type="common">Wild soybean</name>
    <dbReference type="NCBI Taxonomy" id="3848"/>
    <lineage>
        <taxon>Eukaryota</taxon>
        <taxon>Viridiplantae</taxon>
        <taxon>Streptophyta</taxon>
        <taxon>Embryophyta</taxon>
        <taxon>Tracheophyta</taxon>
        <taxon>Spermatophyta</taxon>
        <taxon>Magnoliopsida</taxon>
        <taxon>eudicotyledons</taxon>
        <taxon>Gunneridae</taxon>
        <taxon>Pentapetalae</taxon>
        <taxon>rosids</taxon>
        <taxon>fabids</taxon>
        <taxon>Fabales</taxon>
        <taxon>Fabaceae</taxon>
        <taxon>Papilionoideae</taxon>
        <taxon>50 kb inversion clade</taxon>
        <taxon>NPAAA clade</taxon>
        <taxon>indigoferoid/millettioid clade</taxon>
        <taxon>Phaseoleae</taxon>
        <taxon>Glycine</taxon>
        <taxon>Glycine subgen. Soja</taxon>
    </lineage>
</organism>
<feature type="region of interest" description="Disordered" evidence="3">
    <location>
        <begin position="79"/>
        <end position="114"/>
    </location>
</feature>
<dbReference type="Proteomes" id="UP000289340">
    <property type="component" value="Chromosome 14"/>
</dbReference>
<feature type="domain" description="SGTA homodimerisation" evidence="4">
    <location>
        <begin position="15"/>
        <end position="71"/>
    </location>
</feature>
<dbReference type="EMBL" id="QZWG01000014">
    <property type="protein sequence ID" value="RZB68969.1"/>
    <property type="molecule type" value="Genomic_DNA"/>
</dbReference>
<keyword evidence="1" id="KW-0677">Repeat</keyword>
<evidence type="ECO:0000256" key="2">
    <source>
        <dbReference type="ARBA" id="ARBA00022803"/>
    </source>
</evidence>
<evidence type="ECO:0000313" key="6">
    <source>
        <dbReference type="Proteomes" id="UP000289340"/>
    </source>
</evidence>
<dbReference type="FunFam" id="1.20.5.420:FF:000012">
    <property type="entry name" value="Small glutamine-rich tetratricopeptide repeat-containing protein alpha"/>
    <property type="match status" value="1"/>
</dbReference>
<dbReference type="GO" id="GO:0060090">
    <property type="term" value="F:molecular adaptor activity"/>
    <property type="evidence" value="ECO:0007669"/>
    <property type="project" value="TreeGrafter"/>
</dbReference>
<evidence type="ECO:0000313" key="5">
    <source>
        <dbReference type="EMBL" id="RZB68969.1"/>
    </source>
</evidence>